<sequence length="609" mass="67789">MAENLFEGLPPPISATNLLPETLLPDAPTNQIRPSDPSINPAPSSSSPAPVIKSALKRPKTAQEPNSAVRGGGKKSPSTFSRTAEPTSQFKKMKYGVWFSATAPAPGKRLRFKTTTDASETQVLEAMQKIASHIKNPTKFGKAAKLAIQLIQAGSVKPATSDRFFTILEAAMSMSSSTPCTDPSVRGDYHALFSAAQSTMECLNRKQKNQLTTWTIQTVLANDLLTDDSFVFSKTAGQIKEAISNLPVATKEDDSEEAEALKGHEESTDDEHQKKKDAAPAEGKNQEESDPFGLDAFLPGSLKKSERAKVKNDVVSKTRNDEEVETKSFLKAQRGALISCLEIAAHRCQTVIDILVKHAFDNVTRFTLQQRDAIGKLWASVREQQNRRKQGKSVSGKLDVNGFEWLQQKYANEKISIRHSVGGSGDRKAQQITIWNLTLPITQTRTISFTEVVKSLHCSMTIITNPQILNDSDRCSRSCAYETKRHSQFLTMNTIPTVLWIQFKNLSCSHLPQGQILMQLTCSKQSTPYNCVRPHRHIFNDVVSFLKMSSSTEKIHQASIVFHLRNNSKVVNHSVEMLFPFYYQSRMTTSVENRNECDIIRFNTMALHL</sequence>
<accession>A0A9I9DWK2</accession>
<dbReference type="EnsemblPlants" id="MELO3C024661.2.1">
    <property type="protein sequence ID" value="MELO3C024661.2.1"/>
    <property type="gene ID" value="MELO3C024661.2"/>
</dbReference>
<dbReference type="Gramene" id="MELO3C024661.2.1">
    <property type="protein sequence ID" value="MELO3C024661.2.1"/>
    <property type="gene ID" value="MELO3C024661.2"/>
</dbReference>
<evidence type="ECO:0000256" key="1">
    <source>
        <dbReference type="SAM" id="MobiDB-lite"/>
    </source>
</evidence>
<evidence type="ECO:0000313" key="2">
    <source>
        <dbReference type="EnsemblPlants" id="MELO3C024661.2.1"/>
    </source>
</evidence>
<feature type="region of interest" description="Disordered" evidence="1">
    <location>
        <begin position="247"/>
        <end position="298"/>
    </location>
</feature>
<organism evidence="2">
    <name type="scientific">Cucumis melo</name>
    <name type="common">Muskmelon</name>
    <dbReference type="NCBI Taxonomy" id="3656"/>
    <lineage>
        <taxon>Eukaryota</taxon>
        <taxon>Viridiplantae</taxon>
        <taxon>Streptophyta</taxon>
        <taxon>Embryophyta</taxon>
        <taxon>Tracheophyta</taxon>
        <taxon>Spermatophyta</taxon>
        <taxon>Magnoliopsida</taxon>
        <taxon>eudicotyledons</taxon>
        <taxon>Gunneridae</taxon>
        <taxon>Pentapetalae</taxon>
        <taxon>rosids</taxon>
        <taxon>fabids</taxon>
        <taxon>Cucurbitales</taxon>
        <taxon>Cucurbitaceae</taxon>
        <taxon>Benincaseae</taxon>
        <taxon>Cucumis</taxon>
    </lineage>
</organism>
<protein>
    <submittedName>
        <fullName evidence="2">Uncharacterized protein</fullName>
    </submittedName>
</protein>
<reference evidence="2" key="1">
    <citation type="submission" date="2023-03" db="UniProtKB">
        <authorList>
            <consortium name="EnsemblPlants"/>
        </authorList>
    </citation>
    <scope>IDENTIFICATION</scope>
</reference>
<feature type="compositionally biased region" description="Basic and acidic residues" evidence="1">
    <location>
        <begin position="259"/>
        <end position="287"/>
    </location>
</feature>
<feature type="region of interest" description="Disordered" evidence="1">
    <location>
        <begin position="1"/>
        <end position="87"/>
    </location>
</feature>
<feature type="compositionally biased region" description="Polar residues" evidence="1">
    <location>
        <begin position="76"/>
        <end position="87"/>
    </location>
</feature>
<feature type="compositionally biased region" description="Low complexity" evidence="1">
    <location>
        <begin position="34"/>
        <end position="50"/>
    </location>
</feature>
<dbReference type="AlphaFoldDB" id="A0A9I9DWK2"/>
<dbReference type="PANTHER" id="PTHR36749">
    <property type="entry name" value="F7O18.3 PROTEIN"/>
    <property type="match status" value="1"/>
</dbReference>
<dbReference type="PANTHER" id="PTHR36749:SF1">
    <property type="entry name" value="F7O18.3 PROTEIN"/>
    <property type="match status" value="1"/>
</dbReference>
<name>A0A9I9DWK2_CUCME</name>
<proteinExistence type="predicted"/>